<dbReference type="Proteomes" id="UP001470230">
    <property type="component" value="Unassembled WGS sequence"/>
</dbReference>
<keyword evidence="2 3" id="KW-0040">ANK repeat</keyword>
<dbReference type="PANTHER" id="PTHR24198:SF165">
    <property type="entry name" value="ANKYRIN REPEAT-CONTAINING PROTEIN-RELATED"/>
    <property type="match status" value="1"/>
</dbReference>
<keyword evidence="1" id="KW-0677">Repeat</keyword>
<evidence type="ECO:0000256" key="2">
    <source>
        <dbReference type="ARBA" id="ARBA00023043"/>
    </source>
</evidence>
<dbReference type="PROSITE" id="PS50088">
    <property type="entry name" value="ANK_REPEAT"/>
    <property type="match status" value="1"/>
</dbReference>
<protein>
    <recommendedName>
        <fullName evidence="7">DUF3447 domain-containing protein</fullName>
    </recommendedName>
</protein>
<accession>A0ABR2K753</accession>
<organism evidence="5 6">
    <name type="scientific">Tritrichomonas musculus</name>
    <dbReference type="NCBI Taxonomy" id="1915356"/>
    <lineage>
        <taxon>Eukaryota</taxon>
        <taxon>Metamonada</taxon>
        <taxon>Parabasalia</taxon>
        <taxon>Tritrichomonadida</taxon>
        <taxon>Tritrichomonadidae</taxon>
        <taxon>Tritrichomonas</taxon>
    </lineage>
</organism>
<sequence length="922" mass="104969">MDDEGFDQFSIILDQLLNLNELSFEAISSYSRSNQYIHTTEGIKDFVSSLPSIVEFRSPSTNLLAQIVKDFIDSFKDENTKNDIKKQIFFTFYHLPSKSPSKLHIINPKIKSNFKINGYSTTVIISKSFSNAYFFRCLYDLSIYTIYEIANYIHQYWEIDSVISNKSVMVKFSSKMPLVSLLVWFAPEIDFVNNSFFNTLCKIAKKEMFSRKLPKSYNQFIENIDKYRENGEWSTYKVKMNKGENENEIIKFIKSDDVESLKRFCLKNSTDIKNNPNKSKNISSSGKLSINCYSILNSPIKAHLFNTHWLLQYSPTPLHAAAFFGSSECVEFLLSDVVDSTGIKKRDKLGLDVVDFAGVGGSAEVIMSLRQHEIDVQRAIHTSSLFHRNHLSDYIAREFGINMKDFLPEMCASNNIFAFKNPQNENINNLDILIKITARFGSFLSIRENIFNFTKSNLENALLIAAKFSNLRYIECLLSYVKMKNLSVPDEFDINAKNEDGQTALQVVVGLSNVDITRTLILSKKIYDFDFKINLNVKLPDSEQSLLHTCVLLNSIEIAKILLNCDDFDVNITDNNGATPLHYASRCVNTIGTHLVVDLSIVKDEYIRKPENYIFSYGKFINLEMFQLFVRTKRVNFNVFDNYGMAPLHYVAKSGRVDYIIDLKLNRAISFDDASSIPPSYQSYFQYVQYESSYTSNNFNNNKFYTKNEDTNLNNSNSNDSNKNSNDSENSNSNNSKEKINNPDNLDSIFSETIDINISENIDSSDLKSVSEGKAGKILISDVDFRIKSKRELKNLLHFSAENDRVTNCSALMTFVPETVSEKDINGRTPIQLACAAGCVDCVRFLLEFATPEAINSRDKWDKTALHISGSKGRTGCVRQLAQLEGIELNSRDSQGNTALALADNHLYYLTSQLLEFVNAEK</sequence>
<feature type="region of interest" description="Disordered" evidence="4">
    <location>
        <begin position="705"/>
        <end position="746"/>
    </location>
</feature>
<feature type="repeat" description="ANK" evidence="3">
    <location>
        <begin position="826"/>
        <end position="848"/>
    </location>
</feature>
<dbReference type="EMBL" id="JAPFFF010000007">
    <property type="protein sequence ID" value="KAK8885890.1"/>
    <property type="molecule type" value="Genomic_DNA"/>
</dbReference>
<evidence type="ECO:0008006" key="7">
    <source>
        <dbReference type="Google" id="ProtNLM"/>
    </source>
</evidence>
<dbReference type="Pfam" id="PF00023">
    <property type="entry name" value="Ank"/>
    <property type="match status" value="1"/>
</dbReference>
<evidence type="ECO:0000256" key="1">
    <source>
        <dbReference type="ARBA" id="ARBA00022737"/>
    </source>
</evidence>
<dbReference type="PROSITE" id="PS50297">
    <property type="entry name" value="ANK_REP_REGION"/>
    <property type="match status" value="1"/>
</dbReference>
<dbReference type="SMART" id="SM00248">
    <property type="entry name" value="ANK"/>
    <property type="match status" value="8"/>
</dbReference>
<dbReference type="Pfam" id="PF12796">
    <property type="entry name" value="Ank_2"/>
    <property type="match status" value="2"/>
</dbReference>
<dbReference type="SUPFAM" id="SSF48403">
    <property type="entry name" value="Ankyrin repeat"/>
    <property type="match status" value="1"/>
</dbReference>
<dbReference type="InterPro" id="IPR002110">
    <property type="entry name" value="Ankyrin_rpt"/>
</dbReference>
<dbReference type="Gene3D" id="1.25.40.20">
    <property type="entry name" value="Ankyrin repeat-containing domain"/>
    <property type="match status" value="3"/>
</dbReference>
<name>A0ABR2K753_9EUKA</name>
<dbReference type="InterPro" id="IPR036770">
    <property type="entry name" value="Ankyrin_rpt-contain_sf"/>
</dbReference>
<evidence type="ECO:0000256" key="4">
    <source>
        <dbReference type="SAM" id="MobiDB-lite"/>
    </source>
</evidence>
<keyword evidence="6" id="KW-1185">Reference proteome</keyword>
<evidence type="ECO:0000256" key="3">
    <source>
        <dbReference type="PROSITE-ProRule" id="PRU00023"/>
    </source>
</evidence>
<reference evidence="5 6" key="1">
    <citation type="submission" date="2024-04" db="EMBL/GenBank/DDBJ databases">
        <title>Tritrichomonas musculus Genome.</title>
        <authorList>
            <person name="Alves-Ferreira E."/>
            <person name="Grigg M."/>
            <person name="Lorenzi H."/>
            <person name="Galac M."/>
        </authorList>
    </citation>
    <scope>NUCLEOTIDE SEQUENCE [LARGE SCALE GENOMIC DNA]</scope>
    <source>
        <strain evidence="5 6">EAF2021</strain>
    </source>
</reference>
<dbReference type="PANTHER" id="PTHR24198">
    <property type="entry name" value="ANKYRIN REPEAT AND PROTEIN KINASE DOMAIN-CONTAINING PROTEIN"/>
    <property type="match status" value="1"/>
</dbReference>
<evidence type="ECO:0000313" key="5">
    <source>
        <dbReference type="EMBL" id="KAK8885890.1"/>
    </source>
</evidence>
<proteinExistence type="predicted"/>
<feature type="compositionally biased region" description="Low complexity" evidence="4">
    <location>
        <begin position="705"/>
        <end position="735"/>
    </location>
</feature>
<comment type="caution">
    <text evidence="5">The sequence shown here is derived from an EMBL/GenBank/DDBJ whole genome shotgun (WGS) entry which is preliminary data.</text>
</comment>
<gene>
    <name evidence="5" type="ORF">M9Y10_041347</name>
</gene>
<evidence type="ECO:0000313" key="6">
    <source>
        <dbReference type="Proteomes" id="UP001470230"/>
    </source>
</evidence>